<dbReference type="AlphaFoldDB" id="Q09DM0"/>
<sequence>MAPSRRIADRSERWPAPLPRRRRSQGSPGLLALQHLPRHASGTGQRPDAWQLACLALPFFPSRSLIVESLFPRPISASRRFAFRSLSPVVWLLTWGLVMLPPRPAQAATPLEDNRLIIEGYIQLANEMQSLLDPAFQPGGSSLVRPTWYGFAPHAAHAGGKGMLGAALALRIIDAARTWPSFSVGHALDRAGITGPARAPIASLAQELTLQGLPTDVAASLAALLSAVNVQVMADPRVLLTTASRFAWIYWHTPGFWPLDKAKAIVRTFERTLHESNLAIFSDIGGAGRLYLTWRQAQTSAVTGERVLTAFSIPGANLAEARLAYTYARAHAHDTPRPYQMDQLFPGMAWKSLLLAAFALYEEARVAPTPADRDALIAMGTNYIAWREQHDQAQPVFTPASPRADEVSRSALLEIISPALRTEFGTTVWTYEAFAATQPDRDGNPFTAPATEYNWAFFPDRWAGIMHAFNQVYLQPASVWVMPQPLEDPLALLSGR</sequence>
<feature type="region of interest" description="Disordered" evidence="1">
    <location>
        <begin position="1"/>
        <end position="26"/>
    </location>
</feature>
<organism evidence="2 3">
    <name type="scientific">Stigmatella aurantiaca (strain DW4/3-1)</name>
    <dbReference type="NCBI Taxonomy" id="378806"/>
    <lineage>
        <taxon>Bacteria</taxon>
        <taxon>Pseudomonadati</taxon>
        <taxon>Myxococcota</taxon>
        <taxon>Myxococcia</taxon>
        <taxon>Myxococcales</taxon>
        <taxon>Cystobacterineae</taxon>
        <taxon>Archangiaceae</taxon>
        <taxon>Stigmatella</taxon>
    </lineage>
</organism>
<comment type="caution">
    <text evidence="2">The sequence shown here is derived from an EMBL/GenBank/DDBJ whole genome shotgun (WGS) entry which is preliminary data.</text>
</comment>
<protein>
    <submittedName>
        <fullName evidence="2">Uncharacterized protein</fullName>
    </submittedName>
</protein>
<reference evidence="2 3" key="1">
    <citation type="submission" date="2006-04" db="EMBL/GenBank/DDBJ databases">
        <authorList>
            <person name="Nierman W.C."/>
        </authorList>
    </citation>
    <scope>NUCLEOTIDE SEQUENCE [LARGE SCALE GENOMIC DNA]</scope>
    <source>
        <strain evidence="2 3">DW4/3-1</strain>
    </source>
</reference>
<evidence type="ECO:0000256" key="1">
    <source>
        <dbReference type="SAM" id="MobiDB-lite"/>
    </source>
</evidence>
<feature type="compositionally biased region" description="Basic and acidic residues" evidence="1">
    <location>
        <begin position="1"/>
        <end position="13"/>
    </location>
</feature>
<evidence type="ECO:0000313" key="3">
    <source>
        <dbReference type="Proteomes" id="UP000032702"/>
    </source>
</evidence>
<dbReference type="Proteomes" id="UP000032702">
    <property type="component" value="Unassembled WGS sequence"/>
</dbReference>
<dbReference type="EMBL" id="AAMD01000003">
    <property type="protein sequence ID" value="EAU69717.1"/>
    <property type="molecule type" value="Genomic_DNA"/>
</dbReference>
<name>Q09DM0_STIAD</name>
<dbReference type="PATRIC" id="fig|378806.16.peg.9149"/>
<gene>
    <name evidence="2" type="ORF">STIAU_1462</name>
</gene>
<proteinExistence type="predicted"/>
<accession>Q09DM0</accession>
<evidence type="ECO:0000313" key="2">
    <source>
        <dbReference type="EMBL" id="EAU69717.1"/>
    </source>
</evidence>